<feature type="transmembrane region" description="Helical" evidence="1">
    <location>
        <begin position="6"/>
        <end position="24"/>
    </location>
</feature>
<keyword evidence="1" id="KW-0472">Membrane</keyword>
<keyword evidence="1" id="KW-0812">Transmembrane</keyword>
<keyword evidence="1" id="KW-1133">Transmembrane helix</keyword>
<protein>
    <submittedName>
        <fullName evidence="2">Uncharacterized protein</fullName>
    </submittedName>
</protein>
<gene>
    <name evidence="2" type="ORF">SAMN05660710_00701</name>
</gene>
<keyword evidence="3" id="KW-1185">Reference proteome</keyword>
<dbReference type="RefSeq" id="WP_090740312.1">
    <property type="nucleotide sequence ID" value="NZ_FMVT01000002.1"/>
</dbReference>
<dbReference type="Proteomes" id="UP000199502">
    <property type="component" value="Unassembled WGS sequence"/>
</dbReference>
<feature type="transmembrane region" description="Helical" evidence="1">
    <location>
        <begin position="93"/>
        <end position="113"/>
    </location>
</feature>
<evidence type="ECO:0000256" key="1">
    <source>
        <dbReference type="SAM" id="Phobius"/>
    </source>
</evidence>
<proteinExistence type="predicted"/>
<dbReference type="EMBL" id="FMVT01000002">
    <property type="protein sequence ID" value="SCY10749.1"/>
    <property type="molecule type" value="Genomic_DNA"/>
</dbReference>
<evidence type="ECO:0000313" key="3">
    <source>
        <dbReference type="Proteomes" id="UP000199502"/>
    </source>
</evidence>
<name>A0A1G5D7D2_9RHOB</name>
<feature type="transmembrane region" description="Helical" evidence="1">
    <location>
        <begin position="31"/>
        <end position="48"/>
    </location>
</feature>
<evidence type="ECO:0000313" key="2">
    <source>
        <dbReference type="EMBL" id="SCY10749.1"/>
    </source>
</evidence>
<organism evidence="2 3">
    <name type="scientific">Paracoccus tibetensis</name>
    <dbReference type="NCBI Taxonomy" id="336292"/>
    <lineage>
        <taxon>Bacteria</taxon>
        <taxon>Pseudomonadati</taxon>
        <taxon>Pseudomonadota</taxon>
        <taxon>Alphaproteobacteria</taxon>
        <taxon>Rhodobacterales</taxon>
        <taxon>Paracoccaceae</taxon>
        <taxon>Paracoccus</taxon>
    </lineage>
</organism>
<sequence>MNPEAIGLACLLGAGVIAFGSARLRLAWPVAVLALLLAAISGQLYMAAQGQGGFHDLGALIAQGYVTAPALLGALAGLVLARIAGHALRWRSLSGGLAGLGLIAAGLGVAASFGF</sequence>
<reference evidence="2 3" key="1">
    <citation type="submission" date="2016-10" db="EMBL/GenBank/DDBJ databases">
        <authorList>
            <person name="de Groot N.N."/>
        </authorList>
    </citation>
    <scope>NUCLEOTIDE SEQUENCE [LARGE SCALE GENOMIC DNA]</scope>
    <source>
        <strain evidence="2 3">CGMCC 1.8925</strain>
    </source>
</reference>
<dbReference type="AlphaFoldDB" id="A0A1G5D7D2"/>
<dbReference type="STRING" id="336292.SAMN05660710_00701"/>
<feature type="transmembrane region" description="Helical" evidence="1">
    <location>
        <begin position="60"/>
        <end position="81"/>
    </location>
</feature>
<accession>A0A1G5D7D2</accession>